<protein>
    <recommendedName>
        <fullName evidence="2">histidine kinase</fullName>
        <ecNumber evidence="2">2.7.13.3</ecNumber>
    </recommendedName>
</protein>
<evidence type="ECO:0000256" key="2">
    <source>
        <dbReference type="ARBA" id="ARBA00012438"/>
    </source>
</evidence>
<evidence type="ECO:0000259" key="9">
    <source>
        <dbReference type="PROSITE" id="PS50109"/>
    </source>
</evidence>
<keyword evidence="8" id="KW-1133">Transmembrane helix</keyword>
<dbReference type="Gene3D" id="3.30.565.10">
    <property type="entry name" value="Histidine kinase-like ATPase, C-terminal domain"/>
    <property type="match status" value="1"/>
</dbReference>
<keyword evidence="3" id="KW-0808">Transferase</keyword>
<dbReference type="InterPro" id="IPR004358">
    <property type="entry name" value="Sig_transdc_His_kin-like_C"/>
</dbReference>
<evidence type="ECO:0000313" key="10">
    <source>
        <dbReference type="EMBL" id="KIL39429.1"/>
    </source>
</evidence>
<feature type="transmembrane region" description="Helical" evidence="8">
    <location>
        <begin position="121"/>
        <end position="142"/>
    </location>
</feature>
<dbReference type="CDD" id="cd00075">
    <property type="entry name" value="HATPase"/>
    <property type="match status" value="1"/>
</dbReference>
<dbReference type="Pfam" id="PF02518">
    <property type="entry name" value="HATPase_c"/>
    <property type="match status" value="1"/>
</dbReference>
<feature type="transmembrane region" description="Helical" evidence="8">
    <location>
        <begin position="154"/>
        <end position="173"/>
    </location>
</feature>
<comment type="caution">
    <text evidence="10">The sequence shown here is derived from an EMBL/GenBank/DDBJ whole genome shotgun (WGS) entry which is preliminary data.</text>
</comment>
<proteinExistence type="predicted"/>
<reference evidence="10 11" key="1">
    <citation type="submission" date="2014-12" db="EMBL/GenBank/DDBJ databases">
        <title>Draft genome sequence of Paenibacillus kamchatkensis strain B-2647.</title>
        <authorList>
            <person name="Karlyshev A.V."/>
            <person name="Kudryashova E.B."/>
        </authorList>
    </citation>
    <scope>NUCLEOTIDE SEQUENCE [LARGE SCALE GENOMIC DNA]</scope>
    <source>
        <strain evidence="10 11">VKM B-2647</strain>
    </source>
</reference>
<dbReference type="InterPro" id="IPR050980">
    <property type="entry name" value="2C_sensor_his_kinase"/>
</dbReference>
<keyword evidence="8" id="KW-0812">Transmembrane</keyword>
<dbReference type="EC" id="2.7.13.3" evidence="2"/>
<evidence type="ECO:0000256" key="8">
    <source>
        <dbReference type="SAM" id="Phobius"/>
    </source>
</evidence>
<dbReference type="EMBL" id="JXAK01000038">
    <property type="protein sequence ID" value="KIL39429.1"/>
    <property type="molecule type" value="Genomic_DNA"/>
</dbReference>
<comment type="catalytic activity">
    <reaction evidence="1">
        <text>ATP + protein L-histidine = ADP + protein N-phospho-L-histidine.</text>
        <dbReference type="EC" id="2.7.13.3"/>
    </reaction>
</comment>
<feature type="domain" description="Histidine kinase" evidence="9">
    <location>
        <begin position="228"/>
        <end position="438"/>
    </location>
</feature>
<keyword evidence="7" id="KW-0902">Two-component regulatory system</keyword>
<dbReference type="InterPro" id="IPR036890">
    <property type="entry name" value="HATPase_C_sf"/>
</dbReference>
<dbReference type="PRINTS" id="PR00344">
    <property type="entry name" value="BCTRLSENSOR"/>
</dbReference>
<keyword evidence="8" id="KW-0472">Membrane</keyword>
<dbReference type="InterPro" id="IPR005467">
    <property type="entry name" value="His_kinase_dom"/>
</dbReference>
<feature type="transmembrane region" description="Helical" evidence="8">
    <location>
        <begin position="31"/>
        <end position="58"/>
    </location>
</feature>
<dbReference type="Proteomes" id="UP000031967">
    <property type="component" value="Unassembled WGS sequence"/>
</dbReference>
<name>A0ABR5AEG9_9BACL</name>
<sequence>MAILALVFAVKLGLAGIFLLDRKDETKRWCAVCLLFAALFEASAYVGLAAGSSAYAVFAQQVLRFAAETGMPYALLMAGAAAWKWRRLHWKRAAGALLLLPPLITAATLHDGNLRPDHPFFLVWTCAYLLAAIFLMLGKHAFARKEPLQRKHVAELFVFVPGVSALLLFHYLSPGLQGWSGFILAGAACAFVLFLSIVSLFGVSGPQSRLDRHFGAGALHAMTTGSSLLLRSLEERLAGIDLLASRIAVQTDSTLLEPEAQRIREEIAHITAMLQRIRHHTEPIELREEPYSFNELIRTAIDVCLQDRSEQKAAVRFRPDLHVVVTCDKLHMIGTFLELLHNALDAVPAGDGAVDVRLARAGRKLKLEIADNGSGMAPEHLPKAEAPFYSTKLGTGQHHFGLGLTYSTLAIEKHGGKLEVDSKPGQGTTVRILLPMKRVTAIAPIS</sequence>
<feature type="transmembrane region" description="Helical" evidence="8">
    <location>
        <begin position="93"/>
        <end position="109"/>
    </location>
</feature>
<feature type="transmembrane region" description="Helical" evidence="8">
    <location>
        <begin position="179"/>
        <end position="203"/>
    </location>
</feature>
<dbReference type="SMART" id="SM00387">
    <property type="entry name" value="HATPase_c"/>
    <property type="match status" value="1"/>
</dbReference>
<evidence type="ECO:0000256" key="1">
    <source>
        <dbReference type="ARBA" id="ARBA00000085"/>
    </source>
</evidence>
<gene>
    <name evidence="10" type="ORF">SD70_20485</name>
</gene>
<keyword evidence="11" id="KW-1185">Reference proteome</keyword>
<keyword evidence="4" id="KW-0547">Nucleotide-binding</keyword>
<evidence type="ECO:0000313" key="11">
    <source>
        <dbReference type="Proteomes" id="UP000031967"/>
    </source>
</evidence>
<keyword evidence="6" id="KW-0067">ATP-binding</keyword>
<evidence type="ECO:0000256" key="3">
    <source>
        <dbReference type="ARBA" id="ARBA00022679"/>
    </source>
</evidence>
<dbReference type="PANTHER" id="PTHR44936:SF10">
    <property type="entry name" value="SENSOR PROTEIN RSTB"/>
    <property type="match status" value="1"/>
</dbReference>
<dbReference type="PROSITE" id="PS50109">
    <property type="entry name" value="HIS_KIN"/>
    <property type="match status" value="1"/>
</dbReference>
<evidence type="ECO:0000256" key="4">
    <source>
        <dbReference type="ARBA" id="ARBA00022741"/>
    </source>
</evidence>
<evidence type="ECO:0000256" key="6">
    <source>
        <dbReference type="ARBA" id="ARBA00022840"/>
    </source>
</evidence>
<organism evidence="10 11">
    <name type="scientific">Gordoniibacillus kamchatkensis</name>
    <dbReference type="NCBI Taxonomy" id="1590651"/>
    <lineage>
        <taxon>Bacteria</taxon>
        <taxon>Bacillati</taxon>
        <taxon>Bacillota</taxon>
        <taxon>Bacilli</taxon>
        <taxon>Bacillales</taxon>
        <taxon>Paenibacillaceae</taxon>
        <taxon>Gordoniibacillus</taxon>
    </lineage>
</organism>
<accession>A0ABR5AEG9</accession>
<dbReference type="PANTHER" id="PTHR44936">
    <property type="entry name" value="SENSOR PROTEIN CREC"/>
    <property type="match status" value="1"/>
</dbReference>
<dbReference type="InterPro" id="IPR003594">
    <property type="entry name" value="HATPase_dom"/>
</dbReference>
<dbReference type="RefSeq" id="WP_041049362.1">
    <property type="nucleotide sequence ID" value="NZ_JXAK01000038.1"/>
</dbReference>
<evidence type="ECO:0000256" key="7">
    <source>
        <dbReference type="ARBA" id="ARBA00023012"/>
    </source>
</evidence>
<evidence type="ECO:0000256" key="5">
    <source>
        <dbReference type="ARBA" id="ARBA00022777"/>
    </source>
</evidence>
<keyword evidence="5" id="KW-0418">Kinase</keyword>
<dbReference type="SUPFAM" id="SSF55874">
    <property type="entry name" value="ATPase domain of HSP90 chaperone/DNA topoisomerase II/histidine kinase"/>
    <property type="match status" value="1"/>
</dbReference>